<keyword evidence="6 9" id="KW-0418">Kinase</keyword>
<evidence type="ECO:0000256" key="4">
    <source>
        <dbReference type="ARBA" id="ARBA00022679"/>
    </source>
</evidence>
<dbReference type="Pfam" id="PF00480">
    <property type="entry name" value="ROK"/>
    <property type="match status" value="1"/>
</dbReference>
<evidence type="ECO:0000256" key="8">
    <source>
        <dbReference type="ARBA" id="ARBA00032386"/>
    </source>
</evidence>
<dbReference type="SUPFAM" id="SSF53067">
    <property type="entry name" value="Actin-like ATPase domain"/>
    <property type="match status" value="1"/>
</dbReference>
<evidence type="ECO:0000256" key="2">
    <source>
        <dbReference type="ARBA" id="ARBA00012323"/>
    </source>
</evidence>
<keyword evidence="4" id="KW-0808">Transferase</keyword>
<dbReference type="Proteomes" id="UP000051859">
    <property type="component" value="Unassembled WGS sequence"/>
</dbReference>
<dbReference type="NCBIfam" id="TIGR00744">
    <property type="entry name" value="ROK_glcA_fam"/>
    <property type="match status" value="1"/>
</dbReference>
<protein>
    <recommendedName>
        <fullName evidence="3">Glucokinase</fullName>
        <ecNumber evidence="2">2.7.1.2</ecNumber>
    </recommendedName>
    <alternativeName>
        <fullName evidence="8">Glucose kinase</fullName>
    </alternativeName>
</protein>
<dbReference type="GO" id="GO:0005524">
    <property type="term" value="F:ATP binding"/>
    <property type="evidence" value="ECO:0007669"/>
    <property type="project" value="UniProtKB-KW"/>
</dbReference>
<evidence type="ECO:0000313" key="10">
    <source>
        <dbReference type="Proteomes" id="UP000051859"/>
    </source>
</evidence>
<dbReference type="PANTHER" id="PTHR18964:SF149">
    <property type="entry name" value="BIFUNCTIONAL UDP-N-ACETYLGLUCOSAMINE 2-EPIMERASE_N-ACETYLMANNOSAMINE KINASE"/>
    <property type="match status" value="1"/>
</dbReference>
<proteinExistence type="inferred from homology"/>
<name>A0A0R2KSX7_9LACO</name>
<comment type="similarity">
    <text evidence="1">Belongs to the ROK (NagC/XylR) family.</text>
</comment>
<evidence type="ECO:0000256" key="6">
    <source>
        <dbReference type="ARBA" id="ARBA00022777"/>
    </source>
</evidence>
<dbReference type="PROSITE" id="PS01125">
    <property type="entry name" value="ROK"/>
    <property type="match status" value="1"/>
</dbReference>
<comment type="caution">
    <text evidence="9">The sequence shown here is derived from an EMBL/GenBank/DDBJ whole genome shotgun (WGS) entry which is preliminary data.</text>
</comment>
<gene>
    <name evidence="9" type="ORF">IV81_GL001145</name>
</gene>
<sequence>MEGFKGMERKLIGVDLGGTTIKFAILTEDGEVQQKWSVETNILDEGSHIVPDIIDSINHHLDLYKMTKEQFIGIGMGTPGTVNRQNGTVVGAFNLNWKETQYVKDAIENGTGMKFAIDNDANVAGLGERWKGAGENGEDVSFVTLGTGIGGGLIAGGQLLHGKAGAAGEVGHVTVEPNGYLCTCGKRGCLEQYASATGVVHVARDMAEEFSGDSELKRQADDGQDITSKLVFDLAKKGDALALRVVDRVCYLLGLALGNVANTLNPESIVIGGGVSAAGEFLLDRVRNYFEEFAFSTVRSSTQLKLARLGNDAGVIGAASLARVFA</sequence>
<dbReference type="InterPro" id="IPR000600">
    <property type="entry name" value="ROK"/>
</dbReference>
<dbReference type="InterPro" id="IPR049874">
    <property type="entry name" value="ROK_cs"/>
</dbReference>
<dbReference type="InterPro" id="IPR043129">
    <property type="entry name" value="ATPase_NBD"/>
</dbReference>
<organism evidence="9 10">
    <name type="scientific">Pediococcus stilesii</name>
    <dbReference type="NCBI Taxonomy" id="331679"/>
    <lineage>
        <taxon>Bacteria</taxon>
        <taxon>Bacillati</taxon>
        <taxon>Bacillota</taxon>
        <taxon>Bacilli</taxon>
        <taxon>Lactobacillales</taxon>
        <taxon>Lactobacillaceae</taxon>
        <taxon>Pediococcus</taxon>
    </lineage>
</organism>
<dbReference type="EMBL" id="JQBX01000031">
    <property type="protein sequence ID" value="KRN92675.1"/>
    <property type="molecule type" value="Genomic_DNA"/>
</dbReference>
<keyword evidence="5" id="KW-0547">Nucleotide-binding</keyword>
<dbReference type="Gene3D" id="3.30.420.40">
    <property type="match status" value="2"/>
</dbReference>
<dbReference type="PATRIC" id="fig|331679.3.peg.1161"/>
<dbReference type="STRING" id="331679.IV81_GL001145"/>
<dbReference type="InterPro" id="IPR004654">
    <property type="entry name" value="ROK_glcA"/>
</dbReference>
<evidence type="ECO:0000256" key="7">
    <source>
        <dbReference type="ARBA" id="ARBA00022840"/>
    </source>
</evidence>
<dbReference type="GO" id="GO:0006096">
    <property type="term" value="P:glycolytic process"/>
    <property type="evidence" value="ECO:0007669"/>
    <property type="project" value="InterPro"/>
</dbReference>
<evidence type="ECO:0000256" key="3">
    <source>
        <dbReference type="ARBA" id="ARBA00014701"/>
    </source>
</evidence>
<keyword evidence="10" id="KW-1185">Reference proteome</keyword>
<evidence type="ECO:0000313" key="9">
    <source>
        <dbReference type="EMBL" id="KRN92675.1"/>
    </source>
</evidence>
<reference evidence="9 10" key="1">
    <citation type="journal article" date="2015" name="Genome Announc.">
        <title>Expanding the biotechnology potential of lactobacilli through comparative genomics of 213 strains and associated genera.</title>
        <authorList>
            <person name="Sun Z."/>
            <person name="Harris H.M."/>
            <person name="McCann A."/>
            <person name="Guo C."/>
            <person name="Argimon S."/>
            <person name="Zhang W."/>
            <person name="Yang X."/>
            <person name="Jeffery I.B."/>
            <person name="Cooney J.C."/>
            <person name="Kagawa T.F."/>
            <person name="Liu W."/>
            <person name="Song Y."/>
            <person name="Salvetti E."/>
            <person name="Wrobel A."/>
            <person name="Rasinkangas P."/>
            <person name="Parkhill J."/>
            <person name="Rea M.C."/>
            <person name="O'Sullivan O."/>
            <person name="Ritari J."/>
            <person name="Douillard F.P."/>
            <person name="Paul Ross R."/>
            <person name="Yang R."/>
            <person name="Briner A.E."/>
            <person name="Felis G.E."/>
            <person name="de Vos W.M."/>
            <person name="Barrangou R."/>
            <person name="Klaenhammer T.R."/>
            <person name="Caufield P.W."/>
            <person name="Cui Y."/>
            <person name="Zhang H."/>
            <person name="O'Toole P.W."/>
        </authorList>
    </citation>
    <scope>NUCLEOTIDE SEQUENCE [LARGE SCALE GENOMIC DNA]</scope>
    <source>
        <strain evidence="9 10">DSM 18001</strain>
    </source>
</reference>
<dbReference type="GO" id="GO:0005737">
    <property type="term" value="C:cytoplasm"/>
    <property type="evidence" value="ECO:0007669"/>
    <property type="project" value="InterPro"/>
</dbReference>
<dbReference type="AlphaFoldDB" id="A0A0R2KSX7"/>
<evidence type="ECO:0000256" key="1">
    <source>
        <dbReference type="ARBA" id="ARBA00006479"/>
    </source>
</evidence>
<keyword evidence="7" id="KW-0067">ATP-binding</keyword>
<dbReference type="PANTHER" id="PTHR18964">
    <property type="entry name" value="ROK (REPRESSOR, ORF, KINASE) FAMILY"/>
    <property type="match status" value="1"/>
</dbReference>
<dbReference type="GO" id="GO:0004340">
    <property type="term" value="F:glucokinase activity"/>
    <property type="evidence" value="ECO:0007669"/>
    <property type="project" value="UniProtKB-EC"/>
</dbReference>
<evidence type="ECO:0000256" key="5">
    <source>
        <dbReference type="ARBA" id="ARBA00022741"/>
    </source>
</evidence>
<dbReference type="EC" id="2.7.1.2" evidence="2"/>
<accession>A0A0R2KSX7</accession>